<dbReference type="Pfam" id="PF08241">
    <property type="entry name" value="Methyltransf_11"/>
    <property type="match status" value="1"/>
</dbReference>
<dbReference type="RefSeq" id="WP_271915687.1">
    <property type="nucleotide sequence ID" value="NZ_JAQNDO010000001.1"/>
</dbReference>
<evidence type="ECO:0000313" key="3">
    <source>
        <dbReference type="Proteomes" id="UP001221411"/>
    </source>
</evidence>
<dbReference type="InterPro" id="IPR013216">
    <property type="entry name" value="Methyltransf_11"/>
</dbReference>
<feature type="domain" description="Methyltransferase type 11" evidence="1">
    <location>
        <begin position="45"/>
        <end position="137"/>
    </location>
</feature>
<keyword evidence="3" id="KW-1185">Reference proteome</keyword>
<keyword evidence="2" id="KW-0808">Transferase</keyword>
<comment type="caution">
    <text evidence="2">The sequence shown here is derived from an EMBL/GenBank/DDBJ whole genome shotgun (WGS) entry which is preliminary data.</text>
</comment>
<dbReference type="PANTHER" id="PTHR43591">
    <property type="entry name" value="METHYLTRANSFERASE"/>
    <property type="match status" value="1"/>
</dbReference>
<protein>
    <submittedName>
        <fullName evidence="2">Class I SAM-dependent methyltransferase</fullName>
    </submittedName>
</protein>
<dbReference type="Proteomes" id="UP001221411">
    <property type="component" value="Unassembled WGS sequence"/>
</dbReference>
<sequence>MDPSEDWLRRWHDRCPGATSRAFLRAKPSTYEWLAGHARPGDRVLDLACGDGILLARLRARGVQGAVGIDMSEGELSAARARLGPEANLVKGRAQALPFEAGSFDLVTCHLALMLMRPVEEVLAEVRRVLRPGGILAAVVGGRGMEAPVENAWTLLVRRLREEPFDGPSLGDRRAFSEEGLRELLQSFVNVRIESMFVELSGTPDEVAASLWETYDAARIASARVAVIEEALRADWQALLRPDGMLPCSMGVRCVTATTEAFR</sequence>
<dbReference type="GO" id="GO:0008168">
    <property type="term" value="F:methyltransferase activity"/>
    <property type="evidence" value="ECO:0007669"/>
    <property type="project" value="UniProtKB-KW"/>
</dbReference>
<dbReference type="Gene3D" id="3.40.50.150">
    <property type="entry name" value="Vaccinia Virus protein VP39"/>
    <property type="match status" value="1"/>
</dbReference>
<keyword evidence="2" id="KW-0489">Methyltransferase</keyword>
<dbReference type="GO" id="GO:0032259">
    <property type="term" value="P:methylation"/>
    <property type="evidence" value="ECO:0007669"/>
    <property type="project" value="UniProtKB-KW"/>
</dbReference>
<organism evidence="2 3">
    <name type="scientific">Polyangium mundeleinium</name>
    <dbReference type="NCBI Taxonomy" id="2995306"/>
    <lineage>
        <taxon>Bacteria</taxon>
        <taxon>Pseudomonadati</taxon>
        <taxon>Myxococcota</taxon>
        <taxon>Polyangia</taxon>
        <taxon>Polyangiales</taxon>
        <taxon>Polyangiaceae</taxon>
        <taxon>Polyangium</taxon>
    </lineage>
</organism>
<gene>
    <name evidence="2" type="ORF">POL67_03955</name>
</gene>
<dbReference type="SUPFAM" id="SSF53335">
    <property type="entry name" value="S-adenosyl-L-methionine-dependent methyltransferases"/>
    <property type="match status" value="1"/>
</dbReference>
<reference evidence="2 3" key="1">
    <citation type="submission" date="2022-11" db="EMBL/GenBank/DDBJ databases">
        <title>Minimal conservation of predation-associated metabolite biosynthetic gene clusters underscores biosynthetic potential of Myxococcota including descriptions for ten novel species: Archangium lansinium sp. nov., Myxococcus landrumus sp. nov., Nannocystis bai.</title>
        <authorList>
            <person name="Ahearne A."/>
            <person name="Stevens C."/>
            <person name="Dowd S."/>
        </authorList>
    </citation>
    <scope>NUCLEOTIDE SEQUENCE [LARGE SCALE GENOMIC DNA]</scope>
    <source>
        <strain evidence="2 3">RJM3</strain>
    </source>
</reference>
<dbReference type="CDD" id="cd02440">
    <property type="entry name" value="AdoMet_MTases"/>
    <property type="match status" value="1"/>
</dbReference>
<dbReference type="EMBL" id="JAQNDO010000001">
    <property type="protein sequence ID" value="MDC0740485.1"/>
    <property type="molecule type" value="Genomic_DNA"/>
</dbReference>
<evidence type="ECO:0000259" key="1">
    <source>
        <dbReference type="Pfam" id="PF08241"/>
    </source>
</evidence>
<accession>A0ABT5EI97</accession>
<dbReference type="InterPro" id="IPR029063">
    <property type="entry name" value="SAM-dependent_MTases_sf"/>
</dbReference>
<proteinExistence type="predicted"/>
<evidence type="ECO:0000313" key="2">
    <source>
        <dbReference type="EMBL" id="MDC0740485.1"/>
    </source>
</evidence>
<name>A0ABT5EI97_9BACT</name>